<name>A0A564Z347_HYMDI</name>
<gene>
    <name evidence="1" type="ORF">WMSIL1_LOCUS11892</name>
</gene>
<reference evidence="1 2" key="1">
    <citation type="submission" date="2019-07" db="EMBL/GenBank/DDBJ databases">
        <authorList>
            <person name="Jastrzebski P J."/>
            <person name="Paukszto L."/>
            <person name="Jastrzebski P J."/>
        </authorList>
    </citation>
    <scope>NUCLEOTIDE SEQUENCE [LARGE SCALE GENOMIC DNA]</scope>
    <source>
        <strain evidence="1 2">WMS-il1</strain>
    </source>
</reference>
<dbReference type="AlphaFoldDB" id="A0A564Z347"/>
<accession>A0A564Z347</accession>
<proteinExistence type="predicted"/>
<organism evidence="1 2">
    <name type="scientific">Hymenolepis diminuta</name>
    <name type="common">Rat tapeworm</name>
    <dbReference type="NCBI Taxonomy" id="6216"/>
    <lineage>
        <taxon>Eukaryota</taxon>
        <taxon>Metazoa</taxon>
        <taxon>Spiralia</taxon>
        <taxon>Lophotrochozoa</taxon>
        <taxon>Platyhelminthes</taxon>
        <taxon>Cestoda</taxon>
        <taxon>Eucestoda</taxon>
        <taxon>Cyclophyllidea</taxon>
        <taxon>Hymenolepididae</taxon>
        <taxon>Hymenolepis</taxon>
    </lineage>
</organism>
<keyword evidence="2" id="KW-1185">Reference proteome</keyword>
<dbReference type="EMBL" id="CABIJS010000555">
    <property type="protein sequence ID" value="VUZ53338.1"/>
    <property type="molecule type" value="Genomic_DNA"/>
</dbReference>
<evidence type="ECO:0000313" key="2">
    <source>
        <dbReference type="Proteomes" id="UP000321570"/>
    </source>
</evidence>
<dbReference type="Proteomes" id="UP000321570">
    <property type="component" value="Unassembled WGS sequence"/>
</dbReference>
<evidence type="ECO:0000313" key="1">
    <source>
        <dbReference type="EMBL" id="VUZ53338.1"/>
    </source>
</evidence>
<sequence>MGKWTNDPANWNQKWELVDGAICLKNIPTEPEVADDDLPWLAMKSKKENKVPKSAKAPLWSPPIPDTAGMHCITIDYNILVDLDESKTYGLAVLQQQDG</sequence>
<protein>
    <submittedName>
        <fullName evidence="1">Uncharacterized protein</fullName>
    </submittedName>
</protein>